<dbReference type="Proteomes" id="UP000285820">
    <property type="component" value="Unassembled WGS sequence"/>
</dbReference>
<sequence length="70" mass="7858">MAAPSLTWKDLGILKDALDEFERTLEDLGIEAGEVSWHTDGSIHGEFVYGTRKLITNTDDDGEGFSHRYE</sequence>
<dbReference type="RefSeq" id="WP_118126365.1">
    <property type="nucleotide sequence ID" value="NZ_QRUN01000014.1"/>
</dbReference>
<evidence type="ECO:0000313" key="1">
    <source>
        <dbReference type="EMBL" id="RGR67470.1"/>
    </source>
</evidence>
<protein>
    <submittedName>
        <fullName evidence="1">Uncharacterized protein</fullName>
    </submittedName>
</protein>
<dbReference type="EMBL" id="QRUN01000014">
    <property type="protein sequence ID" value="RGR67470.1"/>
    <property type="molecule type" value="Genomic_DNA"/>
</dbReference>
<gene>
    <name evidence="1" type="ORF">DWY29_10495</name>
</gene>
<accession>A0A412FGZ3</accession>
<proteinExistence type="predicted"/>
<comment type="caution">
    <text evidence="1">The sequence shown here is derived from an EMBL/GenBank/DDBJ whole genome shotgun (WGS) entry which is preliminary data.</text>
</comment>
<reference evidence="1 2" key="1">
    <citation type="submission" date="2018-08" db="EMBL/GenBank/DDBJ databases">
        <title>A genome reference for cultivated species of the human gut microbiota.</title>
        <authorList>
            <person name="Zou Y."/>
            <person name="Xue W."/>
            <person name="Luo G."/>
        </authorList>
    </citation>
    <scope>NUCLEOTIDE SEQUENCE [LARGE SCALE GENOMIC DNA]</scope>
    <source>
        <strain evidence="1 2">AF24-4</strain>
    </source>
</reference>
<organism evidence="1 2">
    <name type="scientific">Roseburia inulinivorans</name>
    <dbReference type="NCBI Taxonomy" id="360807"/>
    <lineage>
        <taxon>Bacteria</taxon>
        <taxon>Bacillati</taxon>
        <taxon>Bacillota</taxon>
        <taxon>Clostridia</taxon>
        <taxon>Lachnospirales</taxon>
        <taxon>Lachnospiraceae</taxon>
        <taxon>Roseburia</taxon>
    </lineage>
</organism>
<dbReference type="AlphaFoldDB" id="A0A412FGZ3"/>
<evidence type="ECO:0000313" key="2">
    <source>
        <dbReference type="Proteomes" id="UP000285820"/>
    </source>
</evidence>
<name>A0A412FGZ3_9FIRM</name>